<feature type="compositionally biased region" description="Basic and acidic residues" evidence="15">
    <location>
        <begin position="786"/>
        <end position="798"/>
    </location>
</feature>
<dbReference type="AlphaFoldDB" id="A0A0H2S4Z8"/>
<dbReference type="PROSITE" id="PS00847">
    <property type="entry name" value="MCM_1"/>
    <property type="match status" value="1"/>
</dbReference>
<dbReference type="PRINTS" id="PR01657">
    <property type="entry name" value="MCMFAMILY"/>
</dbReference>
<evidence type="ECO:0000256" key="7">
    <source>
        <dbReference type="ARBA" id="ARBA00022806"/>
    </source>
</evidence>
<dbReference type="PROSITE" id="PS50051">
    <property type="entry name" value="MCM_2"/>
    <property type="match status" value="1"/>
</dbReference>
<dbReference type="OrthoDB" id="1744952at2759"/>
<comment type="subcellular location">
    <subcellularLocation>
        <location evidence="1 14">Nucleus</location>
    </subcellularLocation>
</comment>
<dbReference type="GO" id="GO:0003697">
    <property type="term" value="F:single-stranded DNA binding"/>
    <property type="evidence" value="ECO:0007669"/>
    <property type="project" value="TreeGrafter"/>
</dbReference>
<dbReference type="InParanoid" id="A0A0H2S4Z8"/>
<dbReference type="CDD" id="cd17757">
    <property type="entry name" value="MCM6"/>
    <property type="match status" value="1"/>
</dbReference>
<evidence type="ECO:0000256" key="14">
    <source>
        <dbReference type="RuleBase" id="RU368064"/>
    </source>
</evidence>
<keyword evidence="11 14" id="KW-0131">Cell cycle</keyword>
<dbReference type="EC" id="3.6.4.12" evidence="3 14"/>
<feature type="region of interest" description="Disordered" evidence="15">
    <location>
        <begin position="1"/>
        <end position="84"/>
    </location>
</feature>
<dbReference type="InterPro" id="IPR027925">
    <property type="entry name" value="MCM_N"/>
</dbReference>
<keyword evidence="10" id="KW-0539">Nucleus</keyword>
<evidence type="ECO:0000256" key="3">
    <source>
        <dbReference type="ARBA" id="ARBA00012551"/>
    </source>
</evidence>
<accession>A0A0H2S4Z8</accession>
<evidence type="ECO:0000256" key="12">
    <source>
        <dbReference type="ARBA" id="ARBA00073495"/>
    </source>
</evidence>
<comment type="similarity">
    <text evidence="2 13">Belongs to the MCM family.</text>
</comment>
<dbReference type="PANTHER" id="PTHR11630">
    <property type="entry name" value="DNA REPLICATION LICENSING FACTOR MCM FAMILY MEMBER"/>
    <property type="match status" value="1"/>
</dbReference>
<feature type="domain" description="MCM C-terminal AAA(+) ATPase" evidence="16">
    <location>
        <begin position="458"/>
        <end position="664"/>
    </location>
</feature>
<dbReference type="SMART" id="SM00350">
    <property type="entry name" value="MCM"/>
    <property type="match status" value="1"/>
</dbReference>
<dbReference type="SUPFAM" id="SSF52540">
    <property type="entry name" value="P-loop containing nucleoside triphosphate hydrolases"/>
    <property type="match status" value="1"/>
</dbReference>
<feature type="region of interest" description="Disordered" evidence="15">
    <location>
        <begin position="777"/>
        <end position="863"/>
    </location>
</feature>
<dbReference type="InterPro" id="IPR012340">
    <property type="entry name" value="NA-bd_OB-fold"/>
</dbReference>
<keyword evidence="9 13" id="KW-0238">DNA-binding</keyword>
<dbReference type="EMBL" id="KQ085890">
    <property type="protein sequence ID" value="KLO18989.1"/>
    <property type="molecule type" value="Genomic_DNA"/>
</dbReference>
<feature type="compositionally biased region" description="Basic residues" evidence="15">
    <location>
        <begin position="67"/>
        <end position="76"/>
    </location>
</feature>
<dbReference type="GO" id="GO:0097373">
    <property type="term" value="C:MCM core complex"/>
    <property type="evidence" value="ECO:0007669"/>
    <property type="project" value="UniProtKB-ARBA"/>
</dbReference>
<dbReference type="InterPro" id="IPR018525">
    <property type="entry name" value="MCM_CS"/>
</dbReference>
<dbReference type="FunFam" id="3.40.50.300:FF:000115">
    <property type="entry name" value="DNA helicase"/>
    <property type="match status" value="1"/>
</dbReference>
<evidence type="ECO:0000256" key="8">
    <source>
        <dbReference type="ARBA" id="ARBA00022840"/>
    </source>
</evidence>
<dbReference type="FunFam" id="1.20.58.870:FF:000002">
    <property type="entry name" value="DNA helicase"/>
    <property type="match status" value="1"/>
</dbReference>
<dbReference type="GO" id="GO:0000727">
    <property type="term" value="P:double-strand break repair via break-induced replication"/>
    <property type="evidence" value="ECO:0007669"/>
    <property type="project" value="TreeGrafter"/>
</dbReference>
<evidence type="ECO:0000256" key="4">
    <source>
        <dbReference type="ARBA" id="ARBA00022705"/>
    </source>
</evidence>
<evidence type="ECO:0000259" key="16">
    <source>
        <dbReference type="PROSITE" id="PS50051"/>
    </source>
</evidence>
<dbReference type="Pfam" id="PF18263">
    <property type="entry name" value="WHD_MCM6"/>
    <property type="match status" value="1"/>
</dbReference>
<dbReference type="Pfam" id="PF00493">
    <property type="entry name" value="MCM"/>
    <property type="match status" value="1"/>
</dbReference>
<dbReference type="InterPro" id="IPR008049">
    <property type="entry name" value="MCM6"/>
</dbReference>
<feature type="compositionally biased region" description="Polar residues" evidence="15">
    <location>
        <begin position="821"/>
        <end position="831"/>
    </location>
</feature>
<dbReference type="Gene3D" id="2.40.50.140">
    <property type="entry name" value="Nucleic acid-binding proteins"/>
    <property type="match status" value="1"/>
</dbReference>
<feature type="compositionally biased region" description="Low complexity" evidence="15">
    <location>
        <begin position="841"/>
        <end position="855"/>
    </location>
</feature>
<dbReference type="Pfam" id="PF17207">
    <property type="entry name" value="MCM_OB"/>
    <property type="match status" value="1"/>
</dbReference>
<dbReference type="STRING" id="27342.A0A0H2S4Z8"/>
<dbReference type="InterPro" id="IPR001208">
    <property type="entry name" value="MCM_dom"/>
</dbReference>
<evidence type="ECO:0000256" key="11">
    <source>
        <dbReference type="ARBA" id="ARBA00023306"/>
    </source>
</evidence>
<dbReference type="Gene3D" id="3.30.1640.10">
    <property type="entry name" value="mini-chromosome maintenance (MCM) complex, chain A, domain 1"/>
    <property type="match status" value="1"/>
</dbReference>
<dbReference type="Proteomes" id="UP000053477">
    <property type="component" value="Unassembled WGS sequence"/>
</dbReference>
<gene>
    <name evidence="17" type="ORF">SCHPADRAFT_844317</name>
</gene>
<evidence type="ECO:0000256" key="10">
    <source>
        <dbReference type="ARBA" id="ARBA00023242"/>
    </source>
</evidence>
<dbReference type="GO" id="GO:0042555">
    <property type="term" value="C:MCM complex"/>
    <property type="evidence" value="ECO:0007669"/>
    <property type="project" value="UniProtKB-UniRule"/>
</dbReference>
<dbReference type="InterPro" id="IPR041562">
    <property type="entry name" value="MCM_lid"/>
</dbReference>
<dbReference type="Gene3D" id="1.20.58.870">
    <property type="match status" value="1"/>
</dbReference>
<evidence type="ECO:0000256" key="2">
    <source>
        <dbReference type="ARBA" id="ARBA00008010"/>
    </source>
</evidence>
<name>A0A0H2S4Z8_9AGAM</name>
<evidence type="ECO:0000313" key="17">
    <source>
        <dbReference type="EMBL" id="KLO18989.1"/>
    </source>
</evidence>
<reference evidence="17 18" key="1">
    <citation type="submission" date="2015-04" db="EMBL/GenBank/DDBJ databases">
        <title>Complete genome sequence of Schizopora paradoxa KUC8140, a cosmopolitan wood degrader in East Asia.</title>
        <authorList>
            <consortium name="DOE Joint Genome Institute"/>
            <person name="Min B."/>
            <person name="Park H."/>
            <person name="Jang Y."/>
            <person name="Kim J.-J."/>
            <person name="Kim K.H."/>
            <person name="Pangilinan J."/>
            <person name="Lipzen A."/>
            <person name="Riley R."/>
            <person name="Grigoriev I.V."/>
            <person name="Spatafora J.W."/>
            <person name="Choi I.-G."/>
        </authorList>
    </citation>
    <scope>NUCLEOTIDE SEQUENCE [LARGE SCALE GENOMIC DNA]</scope>
    <source>
        <strain evidence="17 18">KUC8140</strain>
    </source>
</reference>
<dbReference type="GO" id="GO:0031261">
    <property type="term" value="C:DNA replication preinitiation complex"/>
    <property type="evidence" value="ECO:0007669"/>
    <property type="project" value="UniProtKB-ARBA"/>
</dbReference>
<dbReference type="GO" id="GO:1902969">
    <property type="term" value="P:mitotic DNA replication"/>
    <property type="evidence" value="ECO:0007669"/>
    <property type="project" value="TreeGrafter"/>
</dbReference>
<keyword evidence="4 14" id="KW-0235">DNA replication</keyword>
<keyword evidence="18" id="KW-1185">Reference proteome</keyword>
<keyword evidence="6 14" id="KW-0378">Hydrolase</keyword>
<evidence type="ECO:0000256" key="13">
    <source>
        <dbReference type="RuleBase" id="RU004070"/>
    </source>
</evidence>
<dbReference type="Pfam" id="PF14551">
    <property type="entry name" value="MCM_N"/>
    <property type="match status" value="1"/>
</dbReference>
<dbReference type="Gene3D" id="2.20.28.10">
    <property type="match status" value="1"/>
</dbReference>
<keyword evidence="8 13" id="KW-0067">ATP-binding</keyword>
<dbReference type="SUPFAM" id="SSF50249">
    <property type="entry name" value="Nucleic acid-binding proteins"/>
    <property type="match status" value="1"/>
</dbReference>
<comment type="catalytic activity">
    <reaction evidence="14">
        <text>ATP + H2O = ADP + phosphate + H(+)</text>
        <dbReference type="Rhea" id="RHEA:13065"/>
        <dbReference type="ChEBI" id="CHEBI:15377"/>
        <dbReference type="ChEBI" id="CHEBI:15378"/>
        <dbReference type="ChEBI" id="CHEBI:30616"/>
        <dbReference type="ChEBI" id="CHEBI:43474"/>
        <dbReference type="ChEBI" id="CHEBI:456216"/>
        <dbReference type="EC" id="3.6.4.12"/>
    </reaction>
</comment>
<dbReference type="PANTHER" id="PTHR11630:SF43">
    <property type="entry name" value="DNA REPLICATION LICENSING FACTOR MCM6"/>
    <property type="match status" value="1"/>
</dbReference>
<evidence type="ECO:0000256" key="5">
    <source>
        <dbReference type="ARBA" id="ARBA00022741"/>
    </source>
</evidence>
<dbReference type="GO" id="GO:0006270">
    <property type="term" value="P:DNA replication initiation"/>
    <property type="evidence" value="ECO:0007669"/>
    <property type="project" value="UniProtKB-UniRule"/>
</dbReference>
<dbReference type="GO" id="GO:1990518">
    <property type="term" value="F:single-stranded 3'-5' DNA helicase activity"/>
    <property type="evidence" value="ECO:0007669"/>
    <property type="project" value="TreeGrafter"/>
</dbReference>
<dbReference type="GO" id="GO:0016887">
    <property type="term" value="F:ATP hydrolysis activity"/>
    <property type="evidence" value="ECO:0007669"/>
    <property type="project" value="RHEA"/>
</dbReference>
<dbReference type="GO" id="GO:0005524">
    <property type="term" value="F:ATP binding"/>
    <property type="evidence" value="ECO:0007669"/>
    <property type="project" value="UniProtKB-UniRule"/>
</dbReference>
<evidence type="ECO:0000256" key="1">
    <source>
        <dbReference type="ARBA" id="ARBA00004123"/>
    </source>
</evidence>
<dbReference type="FunFam" id="2.20.28.10:FF:000003">
    <property type="entry name" value="DNA helicase"/>
    <property type="match status" value="1"/>
</dbReference>
<dbReference type="InterPro" id="IPR033762">
    <property type="entry name" value="MCM_OB"/>
</dbReference>
<dbReference type="FunCoup" id="A0A0H2S4Z8">
    <property type="interactions" value="638"/>
</dbReference>
<dbReference type="GO" id="GO:0043596">
    <property type="term" value="C:nuclear replication fork"/>
    <property type="evidence" value="ECO:0007669"/>
    <property type="project" value="UniProtKB-ARBA"/>
</dbReference>
<keyword evidence="7 14" id="KW-0347">Helicase</keyword>
<dbReference type="PRINTS" id="PR01662">
    <property type="entry name" value="MCMPROTEIN6"/>
</dbReference>
<proteinExistence type="inferred from homology"/>
<evidence type="ECO:0000313" key="18">
    <source>
        <dbReference type="Proteomes" id="UP000053477"/>
    </source>
</evidence>
<sequence length="984" mass="108900">MDFDLPTSSAGSRSSLPPSSGPGPSTNGGNTPRRPNGQQNGTVREADALALNNAPNDGEEAAEDANRRRKGRRRQGGRLDADVPLVRDQLGEQITESFQHFLETFTEDIDLAPTPASDDLHEAQPKPKAHYVAQIELMRDHELTTMYVDYNHILQTDEILASAIQTKYYRFVPFMKRALQNMVEKYTPEYLHSSPNATRSESVQAQAKDFDLAFFRLPLVSGIRELKTEKIGMLMSVSGTVTRTSEVRPELLYGSFVCEICGGIVNDIEQQFKYTEPSLCPNPTCGNRVAWQLQIDTSRFTDWQKVRIQENPSEIPTGSMPRSLDVILRGELVERAKAGDKCVFTGAFVVVPDVSQLGLPGGNKAEMMRESKRSGMGGGAAGGAVGQTGVTGLKSLGVRDLSYKTAFLACMVHDVDGRTGANVNGETDDSEKDTHAFLDSLTEPERQELENMVNSEYIYSRLVSSIAPTVYGHEIVKKGLLLQLMGGVHKQTKEGMYLRGDINICIVGDPSTSKSQFLKYVCSFLPRAVYTSGKASSAAGLTAAVVKDEETGEFTIEAGALMLADNGICAIDEFDKMDISDQVAIHEAMEQQTISIAKAGIHATLNARTSILAAANPVGGRYDRKRTLRQNVAMSAPIMSRFDLFFVVLDECDEKMDLNIAEHIVNVHRFQDAAINPEFSTEALQRYIAFARTFSPKLTAEAAEVLVDKYRLLRQDDSVGVSKNSYRITVRQLESLIRLSEAIARANCTHDITPAFVREAYNLLRQSIIHVEQDDIDFDEEELEGERDRDRDQRDRGRGQTPAEDVEMNAPETDHMEESYNESNAAPTSPTKAGGSGAQLAATPAPEEAPDASAAPAPPKRKMKITHDRYAQIRELVVLHIQKSEAEQTKGIDRDELIDWYLESREADLNTVEELEYEKELFTKILRKLVKENYLIEVKGDVQESLLSSSADESARVESQDDGSMRVYYMVHPSVDVESQSSMA</sequence>
<dbReference type="GO" id="GO:0005656">
    <property type="term" value="C:nuclear pre-replicative complex"/>
    <property type="evidence" value="ECO:0007669"/>
    <property type="project" value="UniProtKB-ARBA"/>
</dbReference>
<protein>
    <recommendedName>
        <fullName evidence="12 14">DNA replication licensing factor MCM6</fullName>
        <ecNumber evidence="3 14">3.6.4.12</ecNumber>
    </recommendedName>
</protein>
<dbReference type="InterPro" id="IPR041024">
    <property type="entry name" value="Mcm6_C"/>
</dbReference>
<organism evidence="17 18">
    <name type="scientific">Schizopora paradoxa</name>
    <dbReference type="NCBI Taxonomy" id="27342"/>
    <lineage>
        <taxon>Eukaryota</taxon>
        <taxon>Fungi</taxon>
        <taxon>Dikarya</taxon>
        <taxon>Basidiomycota</taxon>
        <taxon>Agaricomycotina</taxon>
        <taxon>Agaricomycetes</taxon>
        <taxon>Hymenochaetales</taxon>
        <taxon>Schizoporaceae</taxon>
        <taxon>Schizopora</taxon>
    </lineage>
</organism>
<dbReference type="InterPro" id="IPR031327">
    <property type="entry name" value="MCM"/>
</dbReference>
<evidence type="ECO:0000256" key="9">
    <source>
        <dbReference type="ARBA" id="ARBA00023125"/>
    </source>
</evidence>
<dbReference type="InterPro" id="IPR027417">
    <property type="entry name" value="P-loop_NTPase"/>
</dbReference>
<comment type="function">
    <text evidence="14">Acts as component of the MCM2-7 complex (MCM complex) which is the replicative helicase essential for 'once per cell cycle' DNA replication initiation and elongation in eukaryotic cells. The active ATPase sites in the MCM2-7 ring are formed through the interaction surfaces of two neighboring subunits such that a critical structure of a conserved arginine finger motif is provided in trans relative to the ATP-binding site of the Walker A box of the adjacent subunit. The six ATPase active sites, however, are likely to contribute differentially to the complex helicase activity.</text>
</comment>
<dbReference type="Pfam" id="PF17855">
    <property type="entry name" value="MCM_lid"/>
    <property type="match status" value="1"/>
</dbReference>
<feature type="compositionally biased region" description="Low complexity" evidence="15">
    <location>
        <begin position="1"/>
        <end position="33"/>
    </location>
</feature>
<evidence type="ECO:0000256" key="6">
    <source>
        <dbReference type="ARBA" id="ARBA00022801"/>
    </source>
</evidence>
<keyword evidence="5 13" id="KW-0547">Nucleotide-binding</keyword>
<evidence type="ECO:0000256" key="15">
    <source>
        <dbReference type="SAM" id="MobiDB-lite"/>
    </source>
</evidence>
<dbReference type="GO" id="GO:0006279">
    <property type="term" value="P:premeiotic DNA replication"/>
    <property type="evidence" value="ECO:0007669"/>
    <property type="project" value="UniProtKB-ARBA"/>
</dbReference>
<comment type="subunit">
    <text evidence="14">Component of the MCM2-7 complex.</text>
</comment>
<dbReference type="Gene3D" id="3.40.50.300">
    <property type="entry name" value="P-loop containing nucleotide triphosphate hydrolases"/>
    <property type="match status" value="1"/>
</dbReference>